<keyword evidence="6 11" id="KW-0472">Membrane</keyword>
<comment type="catalytic activity">
    <reaction evidence="7">
        <text>urea(in) = urea(out)</text>
        <dbReference type="Rhea" id="RHEA:32799"/>
        <dbReference type="ChEBI" id="CHEBI:16199"/>
    </reaction>
</comment>
<keyword evidence="13" id="KW-1185">Reference proteome</keyword>
<dbReference type="InterPro" id="IPR050363">
    <property type="entry name" value="MIP/Aquaporin"/>
</dbReference>
<accession>A0A401P6K7</accession>
<dbReference type="GO" id="GO:0015254">
    <property type="term" value="F:glycerol channel activity"/>
    <property type="evidence" value="ECO:0007669"/>
    <property type="project" value="TreeGrafter"/>
</dbReference>
<dbReference type="PRINTS" id="PR00783">
    <property type="entry name" value="MINTRINSICP"/>
</dbReference>
<evidence type="ECO:0000256" key="10">
    <source>
        <dbReference type="RuleBase" id="RU000477"/>
    </source>
</evidence>
<dbReference type="EMBL" id="BFAA01008561">
    <property type="protein sequence ID" value="GCB68757.1"/>
    <property type="molecule type" value="Genomic_DNA"/>
</dbReference>
<comment type="catalytic activity">
    <reaction evidence="8">
        <text>H2O(in) = H2O(out)</text>
        <dbReference type="Rhea" id="RHEA:29667"/>
        <dbReference type="ChEBI" id="CHEBI:15377"/>
    </reaction>
</comment>
<gene>
    <name evidence="12" type="ORF">scyTo_0015250</name>
</gene>
<dbReference type="PANTHER" id="PTHR43829">
    <property type="entry name" value="AQUAPORIN OR AQUAGLYCEROPORIN RELATED"/>
    <property type="match status" value="1"/>
</dbReference>
<evidence type="ECO:0000313" key="13">
    <source>
        <dbReference type="Proteomes" id="UP000288216"/>
    </source>
</evidence>
<dbReference type="PROSITE" id="PS00221">
    <property type="entry name" value="MIP"/>
    <property type="match status" value="1"/>
</dbReference>
<dbReference type="PROSITE" id="PS51257">
    <property type="entry name" value="PROKAR_LIPOPROTEIN"/>
    <property type="match status" value="1"/>
</dbReference>
<keyword evidence="3 10" id="KW-0813">Transport</keyword>
<evidence type="ECO:0000256" key="1">
    <source>
        <dbReference type="ARBA" id="ARBA00004141"/>
    </source>
</evidence>
<evidence type="ECO:0000256" key="5">
    <source>
        <dbReference type="ARBA" id="ARBA00022989"/>
    </source>
</evidence>
<dbReference type="OrthoDB" id="3222at2759"/>
<comment type="caution">
    <text evidence="12">The sequence shown here is derived from an EMBL/GenBank/DDBJ whole genome shotgun (WGS) entry which is preliminary data.</text>
</comment>
<feature type="transmembrane region" description="Helical" evidence="11">
    <location>
        <begin position="84"/>
        <end position="103"/>
    </location>
</feature>
<evidence type="ECO:0000256" key="11">
    <source>
        <dbReference type="SAM" id="Phobius"/>
    </source>
</evidence>
<dbReference type="FunFam" id="1.20.1080.10:FF:000064">
    <property type="entry name" value="Uncharacterized protein"/>
    <property type="match status" value="1"/>
</dbReference>
<comment type="catalytic activity">
    <reaction evidence="9">
        <text>glycerol(in) = glycerol(out)</text>
        <dbReference type="Rhea" id="RHEA:29675"/>
        <dbReference type="ChEBI" id="CHEBI:17754"/>
    </reaction>
</comment>
<feature type="transmembrane region" description="Helical" evidence="11">
    <location>
        <begin position="33"/>
        <end position="52"/>
    </location>
</feature>
<evidence type="ECO:0000256" key="2">
    <source>
        <dbReference type="ARBA" id="ARBA00006175"/>
    </source>
</evidence>
<dbReference type="InterPro" id="IPR022357">
    <property type="entry name" value="MIP_CS"/>
</dbReference>
<evidence type="ECO:0000313" key="12">
    <source>
        <dbReference type="EMBL" id="GCB68757.1"/>
    </source>
</evidence>
<evidence type="ECO:0008006" key="14">
    <source>
        <dbReference type="Google" id="ProtNLM"/>
    </source>
</evidence>
<reference evidence="12 13" key="1">
    <citation type="journal article" date="2018" name="Nat. Ecol. Evol.">
        <title>Shark genomes provide insights into elasmobranch evolution and the origin of vertebrates.</title>
        <authorList>
            <person name="Hara Y"/>
            <person name="Yamaguchi K"/>
            <person name="Onimaru K"/>
            <person name="Kadota M"/>
            <person name="Koyanagi M"/>
            <person name="Keeley SD"/>
            <person name="Tatsumi K"/>
            <person name="Tanaka K"/>
            <person name="Motone F"/>
            <person name="Kageyama Y"/>
            <person name="Nozu R"/>
            <person name="Adachi N"/>
            <person name="Nishimura O"/>
            <person name="Nakagawa R"/>
            <person name="Tanegashima C"/>
            <person name="Kiyatake I"/>
            <person name="Matsumoto R"/>
            <person name="Murakumo K"/>
            <person name="Nishida K"/>
            <person name="Terakita A"/>
            <person name="Kuratani S"/>
            <person name="Sato K"/>
            <person name="Hyodo S Kuraku.S."/>
        </authorList>
    </citation>
    <scope>NUCLEOTIDE SEQUENCE [LARGE SCALE GENOMIC DNA]</scope>
</reference>
<evidence type="ECO:0000256" key="9">
    <source>
        <dbReference type="ARBA" id="ARBA00049405"/>
    </source>
</evidence>
<evidence type="ECO:0000256" key="4">
    <source>
        <dbReference type="ARBA" id="ARBA00022692"/>
    </source>
</evidence>
<name>A0A401P6K7_SCYTO</name>
<dbReference type="Gene3D" id="1.20.1080.10">
    <property type="entry name" value="Glycerol uptake facilitator protein"/>
    <property type="match status" value="1"/>
</dbReference>
<proteinExistence type="inferred from homology"/>
<evidence type="ECO:0000256" key="8">
    <source>
        <dbReference type="ARBA" id="ARBA00034651"/>
    </source>
</evidence>
<organism evidence="12 13">
    <name type="scientific">Scyliorhinus torazame</name>
    <name type="common">Cloudy catshark</name>
    <name type="synonym">Catulus torazame</name>
    <dbReference type="NCBI Taxonomy" id="75743"/>
    <lineage>
        <taxon>Eukaryota</taxon>
        <taxon>Metazoa</taxon>
        <taxon>Chordata</taxon>
        <taxon>Craniata</taxon>
        <taxon>Vertebrata</taxon>
        <taxon>Chondrichthyes</taxon>
        <taxon>Elasmobranchii</taxon>
        <taxon>Galeomorphii</taxon>
        <taxon>Galeoidea</taxon>
        <taxon>Carcharhiniformes</taxon>
        <taxon>Scyliorhinidae</taxon>
        <taxon>Scyliorhinus</taxon>
    </lineage>
</organism>
<evidence type="ECO:0000256" key="6">
    <source>
        <dbReference type="ARBA" id="ARBA00023136"/>
    </source>
</evidence>
<protein>
    <recommendedName>
        <fullName evidence="14">Aquaglyceroporin-3</fullName>
    </recommendedName>
</protein>
<dbReference type="SUPFAM" id="SSF81338">
    <property type="entry name" value="Aquaporin-like"/>
    <property type="match status" value="1"/>
</dbReference>
<feature type="non-terminal residue" evidence="12">
    <location>
        <position position="143"/>
    </location>
</feature>
<dbReference type="GO" id="GO:0015204">
    <property type="term" value="F:urea transmembrane transporter activity"/>
    <property type="evidence" value="ECO:0007669"/>
    <property type="project" value="TreeGrafter"/>
</dbReference>
<keyword evidence="4 10" id="KW-0812">Transmembrane</keyword>
<dbReference type="AlphaFoldDB" id="A0A401P6K7"/>
<dbReference type="Proteomes" id="UP000288216">
    <property type="component" value="Unassembled WGS sequence"/>
</dbReference>
<dbReference type="Pfam" id="PF00230">
    <property type="entry name" value="MIP"/>
    <property type="match status" value="1"/>
</dbReference>
<dbReference type="InterPro" id="IPR023271">
    <property type="entry name" value="Aquaporin-like"/>
</dbReference>
<evidence type="ECO:0000256" key="3">
    <source>
        <dbReference type="ARBA" id="ARBA00022448"/>
    </source>
</evidence>
<dbReference type="GO" id="GO:0016323">
    <property type="term" value="C:basolateral plasma membrane"/>
    <property type="evidence" value="ECO:0007669"/>
    <property type="project" value="TreeGrafter"/>
</dbReference>
<dbReference type="GO" id="GO:0015250">
    <property type="term" value="F:water channel activity"/>
    <property type="evidence" value="ECO:0007669"/>
    <property type="project" value="TreeGrafter"/>
</dbReference>
<sequence length="143" mass="15348">MKQCLAECLGTLIHTMLSCGATAQFVLSCGAHKDFLTVTFAGGFAVALGILVTSKVSGAHLNPAVTFALCLLACEPWLKFPFFFLAQTLGAFLGSGIMFGLYYDKLWHYGNKQLTVFGANSTAGIFATYPHEHLSAVNGIFEQ</sequence>
<dbReference type="STRING" id="75743.A0A401P6K7"/>
<dbReference type="OMA" id="TRKANIC"/>
<keyword evidence="5 11" id="KW-1133">Transmembrane helix</keyword>
<dbReference type="InterPro" id="IPR000425">
    <property type="entry name" value="MIP"/>
</dbReference>
<dbReference type="PANTHER" id="PTHR43829:SF7">
    <property type="entry name" value="AQUAPORIN-3"/>
    <property type="match status" value="1"/>
</dbReference>
<comment type="similarity">
    <text evidence="2 10">Belongs to the MIP/aquaporin (TC 1.A.8) family.</text>
</comment>
<evidence type="ECO:0000256" key="7">
    <source>
        <dbReference type="ARBA" id="ARBA00033993"/>
    </source>
</evidence>
<comment type="subcellular location">
    <subcellularLocation>
        <location evidence="1">Membrane</location>
        <topology evidence="1">Multi-pass membrane protein</topology>
    </subcellularLocation>
</comment>